<evidence type="ECO:0000313" key="3">
    <source>
        <dbReference type="EMBL" id="ORY51563.1"/>
    </source>
</evidence>
<reference evidence="3 4" key="1">
    <citation type="submission" date="2016-07" db="EMBL/GenBank/DDBJ databases">
        <title>Pervasive Adenine N6-methylation of Active Genes in Fungi.</title>
        <authorList>
            <consortium name="DOE Joint Genome Institute"/>
            <person name="Mondo S.J."/>
            <person name="Dannebaum R.O."/>
            <person name="Kuo R.C."/>
            <person name="Labutti K."/>
            <person name="Haridas S."/>
            <person name="Kuo A."/>
            <person name="Salamov A."/>
            <person name="Ahrendt S.R."/>
            <person name="Lipzen A."/>
            <person name="Sullivan W."/>
            <person name="Andreopoulos W.B."/>
            <person name="Clum A."/>
            <person name="Lindquist E."/>
            <person name="Daum C."/>
            <person name="Ramamoorthy G.K."/>
            <person name="Gryganskyi A."/>
            <person name="Culley D."/>
            <person name="Magnuson J.K."/>
            <person name="James T.Y."/>
            <person name="O'Malley M.A."/>
            <person name="Stajich J.E."/>
            <person name="Spatafora J.W."/>
            <person name="Visel A."/>
            <person name="Grigoriev I.V."/>
        </authorList>
    </citation>
    <scope>NUCLEOTIDE SEQUENCE [LARGE SCALE GENOMIC DNA]</scope>
    <source>
        <strain evidence="3 4">JEL800</strain>
    </source>
</reference>
<name>A0A1Y2CX07_9FUNG</name>
<evidence type="ECO:0000313" key="4">
    <source>
        <dbReference type="Proteomes" id="UP000193642"/>
    </source>
</evidence>
<dbReference type="Proteomes" id="UP000193642">
    <property type="component" value="Unassembled WGS sequence"/>
</dbReference>
<dbReference type="OrthoDB" id="2122640at2759"/>
<dbReference type="AlphaFoldDB" id="A0A1Y2CX07"/>
<feature type="transmembrane region" description="Helical" evidence="2">
    <location>
        <begin position="144"/>
        <end position="165"/>
    </location>
</feature>
<protein>
    <submittedName>
        <fullName evidence="3">Uncharacterized protein</fullName>
    </submittedName>
</protein>
<keyword evidence="2" id="KW-0472">Membrane</keyword>
<keyword evidence="4" id="KW-1185">Reference proteome</keyword>
<dbReference type="EMBL" id="MCGO01000005">
    <property type="protein sequence ID" value="ORY51563.1"/>
    <property type="molecule type" value="Genomic_DNA"/>
</dbReference>
<organism evidence="3 4">
    <name type="scientific">Rhizoclosmatium globosum</name>
    <dbReference type="NCBI Taxonomy" id="329046"/>
    <lineage>
        <taxon>Eukaryota</taxon>
        <taxon>Fungi</taxon>
        <taxon>Fungi incertae sedis</taxon>
        <taxon>Chytridiomycota</taxon>
        <taxon>Chytridiomycota incertae sedis</taxon>
        <taxon>Chytridiomycetes</taxon>
        <taxon>Chytridiales</taxon>
        <taxon>Chytriomycetaceae</taxon>
        <taxon>Rhizoclosmatium</taxon>
    </lineage>
</organism>
<keyword evidence="2" id="KW-1133">Transmembrane helix</keyword>
<evidence type="ECO:0000256" key="2">
    <source>
        <dbReference type="SAM" id="Phobius"/>
    </source>
</evidence>
<comment type="caution">
    <text evidence="3">The sequence shown here is derived from an EMBL/GenBank/DDBJ whole genome shotgun (WGS) entry which is preliminary data.</text>
</comment>
<dbReference type="STRING" id="329046.A0A1Y2CX07"/>
<keyword evidence="2" id="KW-0812">Transmembrane</keyword>
<proteinExistence type="predicted"/>
<sequence length="399" mass="44927">MDAPRRERRPSQNQYQAHNNSQNQSQAERSRIAGTSSENNNYPQAQDSYPQDVPFYSQVSGNQQYQEPHRRNNQSNLPAHQDYYYNHDGDMELVSANSTTPFASDLKLGYDSDQRLFKFIPLHYQEKIDKYLCCCVPRNRKRKIICLSVTAGILLLLGILLYFVIPRMPDTSVIGVQLRSFTASYPNDKNDINQIRIQGEFLMDISAWNPNWYGLTIDSLYVDVHVRQNATLDNPRYNYVLAQLVGDKGRAAVGKPPLLDSKPEGYNPQNNSYIGFAKTSGLFFAPNAFTNFSMTFYLDYTPDQYVGVLYDRTVLELASACGITSKSGKKFMGITHNAKATIPFLSSLGIYPVMTNDRGGLSCPVDITSEKIADFDLNIANGMSVSEALKSFIPTKDSN</sequence>
<feature type="compositionally biased region" description="Polar residues" evidence="1">
    <location>
        <begin position="33"/>
        <end position="49"/>
    </location>
</feature>
<evidence type="ECO:0000256" key="1">
    <source>
        <dbReference type="SAM" id="MobiDB-lite"/>
    </source>
</evidence>
<accession>A0A1Y2CX07</accession>
<gene>
    <name evidence="3" type="ORF">BCR33DRAFT_846330</name>
</gene>
<feature type="compositionally biased region" description="Low complexity" evidence="1">
    <location>
        <begin position="11"/>
        <end position="26"/>
    </location>
</feature>
<feature type="region of interest" description="Disordered" evidence="1">
    <location>
        <begin position="61"/>
        <end position="80"/>
    </location>
</feature>
<feature type="region of interest" description="Disordered" evidence="1">
    <location>
        <begin position="1"/>
        <end position="56"/>
    </location>
</feature>